<gene>
    <name evidence="2" type="ORF">F8M41_012451</name>
</gene>
<evidence type="ECO:0000256" key="1">
    <source>
        <dbReference type="SAM" id="MobiDB-lite"/>
    </source>
</evidence>
<sequence length="246" mass="27258">MAFSSAAKFSINFIAKRWLYEEYQDNDLGAQPLVNLSTVFLSEPSEALSVPTTILRTNDTTNLFLTTNSVPTMVHLSISAKKAMKKKKAYAKTIGIARKAINIAIEKDDQCVLKFLEEYIIRNEHSLIENTASASSLGQQSNLIEECSESNIVIEKSPVIVSNPIKKVRRARGPGTNMCGECGGKGHNRRWHAKHKDKDCDLSIHCELCGGCSHNKEAHDSIEVNKESECESMSSSESEAEIYSDE</sequence>
<name>A0A8H3WZK5_GIGMA</name>
<protein>
    <submittedName>
        <fullName evidence="2">Uncharacterized protein</fullName>
    </submittedName>
</protein>
<reference evidence="2 3" key="1">
    <citation type="journal article" date="2019" name="Environ. Microbiol.">
        <title>At the nexus of three kingdoms: the genome of the mycorrhizal fungus Gigaspora margarita provides insights into plant, endobacterial and fungal interactions.</title>
        <authorList>
            <person name="Venice F."/>
            <person name="Ghignone S."/>
            <person name="Salvioli di Fossalunga A."/>
            <person name="Amselem J."/>
            <person name="Novero M."/>
            <person name="Xianan X."/>
            <person name="Sedzielewska Toro K."/>
            <person name="Morin E."/>
            <person name="Lipzen A."/>
            <person name="Grigoriev I.V."/>
            <person name="Henrissat B."/>
            <person name="Martin F.M."/>
            <person name="Bonfante P."/>
        </authorList>
    </citation>
    <scope>NUCLEOTIDE SEQUENCE [LARGE SCALE GENOMIC DNA]</scope>
    <source>
        <strain evidence="2 3">BEG34</strain>
    </source>
</reference>
<dbReference type="Proteomes" id="UP000439903">
    <property type="component" value="Unassembled WGS sequence"/>
</dbReference>
<dbReference type="EMBL" id="WTPW01002527">
    <property type="protein sequence ID" value="KAF0378121.1"/>
    <property type="molecule type" value="Genomic_DNA"/>
</dbReference>
<comment type="caution">
    <text evidence="2">The sequence shown here is derived from an EMBL/GenBank/DDBJ whole genome shotgun (WGS) entry which is preliminary data.</text>
</comment>
<organism evidence="2 3">
    <name type="scientific">Gigaspora margarita</name>
    <dbReference type="NCBI Taxonomy" id="4874"/>
    <lineage>
        <taxon>Eukaryota</taxon>
        <taxon>Fungi</taxon>
        <taxon>Fungi incertae sedis</taxon>
        <taxon>Mucoromycota</taxon>
        <taxon>Glomeromycotina</taxon>
        <taxon>Glomeromycetes</taxon>
        <taxon>Diversisporales</taxon>
        <taxon>Gigasporaceae</taxon>
        <taxon>Gigaspora</taxon>
    </lineage>
</organism>
<proteinExistence type="predicted"/>
<accession>A0A8H3WZK5</accession>
<feature type="region of interest" description="Disordered" evidence="1">
    <location>
        <begin position="226"/>
        <end position="246"/>
    </location>
</feature>
<dbReference type="AlphaFoldDB" id="A0A8H3WZK5"/>
<evidence type="ECO:0000313" key="3">
    <source>
        <dbReference type="Proteomes" id="UP000439903"/>
    </source>
</evidence>
<evidence type="ECO:0000313" key="2">
    <source>
        <dbReference type="EMBL" id="KAF0378121.1"/>
    </source>
</evidence>
<keyword evidence="3" id="KW-1185">Reference proteome</keyword>